<keyword evidence="4" id="KW-1185">Reference proteome</keyword>
<evidence type="ECO:0000259" key="2">
    <source>
        <dbReference type="Pfam" id="PF08486"/>
    </source>
</evidence>
<evidence type="ECO:0000313" key="4">
    <source>
        <dbReference type="Proteomes" id="UP000515819"/>
    </source>
</evidence>
<dbReference type="EMBL" id="CP060632">
    <property type="protein sequence ID" value="QNL99846.1"/>
    <property type="molecule type" value="Genomic_DNA"/>
</dbReference>
<dbReference type="Pfam" id="PF08486">
    <property type="entry name" value="SpoIID"/>
    <property type="match status" value="1"/>
</dbReference>
<keyword evidence="1" id="KW-0472">Membrane</keyword>
<dbReference type="InterPro" id="IPR013693">
    <property type="entry name" value="SpoIID/LytB_N"/>
</dbReference>
<keyword evidence="1" id="KW-0812">Transmembrane</keyword>
<gene>
    <name evidence="3" type="ORF">H9Q76_00615</name>
</gene>
<dbReference type="RefSeq" id="WP_249321354.1">
    <property type="nucleotide sequence ID" value="NZ_CP060632.1"/>
</dbReference>
<dbReference type="Proteomes" id="UP000515819">
    <property type="component" value="Chromosome"/>
</dbReference>
<proteinExistence type="predicted"/>
<evidence type="ECO:0000313" key="3">
    <source>
        <dbReference type="EMBL" id="QNL99846.1"/>
    </source>
</evidence>
<accession>A0A7G9FMR5</accession>
<sequence length="149" mass="16480">MKVFPYILVAVVCAIVVPCLVTFCVNGKQGDGTVSLERISTGRDVLVQTKAGNELVDVEKYVAHIMPGIVDASADDSYLQAQAVALRTKVYYAMGDATVIQASDLEFQYYTEGDYIAKWGRENYKSVKARYERAVIATKGKIIEQKENN</sequence>
<evidence type="ECO:0000256" key="1">
    <source>
        <dbReference type="SAM" id="Phobius"/>
    </source>
</evidence>
<feature type="domain" description="Sporulation stage II protein D amidase enhancer LytB N-terminal" evidence="2">
    <location>
        <begin position="55"/>
        <end position="143"/>
    </location>
</feature>
<organism evidence="3 4">
    <name type="scientific">Wujia chipingensis</name>
    <dbReference type="NCBI Taxonomy" id="2763670"/>
    <lineage>
        <taxon>Bacteria</taxon>
        <taxon>Bacillati</taxon>
        <taxon>Bacillota</taxon>
        <taxon>Clostridia</taxon>
        <taxon>Lachnospirales</taxon>
        <taxon>Lachnospiraceae</taxon>
        <taxon>Wujia</taxon>
    </lineage>
</organism>
<feature type="transmembrane region" description="Helical" evidence="1">
    <location>
        <begin position="6"/>
        <end position="25"/>
    </location>
</feature>
<protein>
    <submittedName>
        <fullName evidence="3">SpoIID/LytB domain-containing protein</fullName>
    </submittedName>
</protein>
<name>A0A7G9FMR5_9FIRM</name>
<dbReference type="KEGG" id="wcp:H9Q76_00615"/>
<keyword evidence="1" id="KW-1133">Transmembrane helix</keyword>
<dbReference type="AlphaFoldDB" id="A0A7G9FMR5"/>
<reference evidence="3 4" key="1">
    <citation type="submission" date="2020-08" db="EMBL/GenBank/DDBJ databases">
        <authorList>
            <person name="Liu C."/>
            <person name="Sun Q."/>
        </authorList>
    </citation>
    <scope>NUCLEOTIDE SEQUENCE [LARGE SCALE GENOMIC DNA]</scope>
    <source>
        <strain evidence="3 4">NSJ-4</strain>
    </source>
</reference>